<reference evidence="1" key="2">
    <citation type="journal article" date="2015" name="Fish Shellfish Immunol.">
        <title>Early steps in the European eel (Anguilla anguilla)-Vibrio vulnificus interaction in the gills: Role of the RtxA13 toxin.</title>
        <authorList>
            <person name="Callol A."/>
            <person name="Pajuelo D."/>
            <person name="Ebbesson L."/>
            <person name="Teles M."/>
            <person name="MacKenzie S."/>
            <person name="Amaro C."/>
        </authorList>
    </citation>
    <scope>NUCLEOTIDE SEQUENCE</scope>
</reference>
<proteinExistence type="predicted"/>
<protein>
    <submittedName>
        <fullName evidence="1">Uncharacterized protein</fullName>
    </submittedName>
</protein>
<dbReference type="EMBL" id="GBXM01030305">
    <property type="protein sequence ID" value="JAH78272.1"/>
    <property type="molecule type" value="Transcribed_RNA"/>
</dbReference>
<accession>A0A0E9VJP9</accession>
<organism evidence="1">
    <name type="scientific">Anguilla anguilla</name>
    <name type="common">European freshwater eel</name>
    <name type="synonym">Muraena anguilla</name>
    <dbReference type="NCBI Taxonomy" id="7936"/>
    <lineage>
        <taxon>Eukaryota</taxon>
        <taxon>Metazoa</taxon>
        <taxon>Chordata</taxon>
        <taxon>Craniata</taxon>
        <taxon>Vertebrata</taxon>
        <taxon>Euteleostomi</taxon>
        <taxon>Actinopterygii</taxon>
        <taxon>Neopterygii</taxon>
        <taxon>Teleostei</taxon>
        <taxon>Anguilliformes</taxon>
        <taxon>Anguillidae</taxon>
        <taxon>Anguilla</taxon>
    </lineage>
</organism>
<sequence>MEKGAGCYQWLLLVLVQAVEERYFTVVKV</sequence>
<reference evidence="1" key="1">
    <citation type="submission" date="2014-11" db="EMBL/GenBank/DDBJ databases">
        <authorList>
            <person name="Amaro Gonzalez C."/>
        </authorList>
    </citation>
    <scope>NUCLEOTIDE SEQUENCE</scope>
</reference>
<evidence type="ECO:0000313" key="1">
    <source>
        <dbReference type="EMBL" id="JAH78272.1"/>
    </source>
</evidence>
<name>A0A0E9VJP9_ANGAN</name>
<dbReference type="AlphaFoldDB" id="A0A0E9VJP9"/>